<evidence type="ECO:0000313" key="7">
    <source>
        <dbReference type="EMBL" id="KAG5627254.1"/>
    </source>
</evidence>
<dbReference type="GO" id="GO:1990837">
    <property type="term" value="F:sequence-specific double-stranded DNA binding"/>
    <property type="evidence" value="ECO:0007669"/>
    <property type="project" value="TreeGrafter"/>
</dbReference>
<evidence type="ECO:0000256" key="2">
    <source>
        <dbReference type="ARBA" id="ARBA00022771"/>
    </source>
</evidence>
<dbReference type="AlphaFoldDB" id="A0A9J6ARS3"/>
<dbReference type="Proteomes" id="UP000824120">
    <property type="component" value="Chromosome 2"/>
</dbReference>
<keyword evidence="2 4" id="KW-0863">Zinc-finger</keyword>
<feature type="non-terminal residue" evidence="7">
    <location>
        <position position="207"/>
    </location>
</feature>
<dbReference type="PROSITE" id="PS50808">
    <property type="entry name" value="ZF_BED"/>
    <property type="match status" value="1"/>
</dbReference>
<feature type="region of interest" description="Disordered" evidence="5">
    <location>
        <begin position="176"/>
        <end position="207"/>
    </location>
</feature>
<evidence type="ECO:0000256" key="3">
    <source>
        <dbReference type="ARBA" id="ARBA00022833"/>
    </source>
</evidence>
<evidence type="ECO:0000259" key="6">
    <source>
        <dbReference type="PROSITE" id="PS50808"/>
    </source>
</evidence>
<evidence type="ECO:0000256" key="1">
    <source>
        <dbReference type="ARBA" id="ARBA00022723"/>
    </source>
</evidence>
<feature type="region of interest" description="Disordered" evidence="5">
    <location>
        <begin position="1"/>
        <end position="40"/>
    </location>
</feature>
<evidence type="ECO:0000313" key="8">
    <source>
        <dbReference type="Proteomes" id="UP000824120"/>
    </source>
</evidence>
<feature type="domain" description="BED-type" evidence="6">
    <location>
        <begin position="43"/>
        <end position="99"/>
    </location>
</feature>
<keyword evidence="8" id="KW-1185">Reference proteome</keyword>
<dbReference type="InterPro" id="IPR036236">
    <property type="entry name" value="Znf_C2H2_sf"/>
</dbReference>
<comment type="caution">
    <text evidence="7">The sequence shown here is derived from an EMBL/GenBank/DDBJ whole genome shotgun (WGS) entry which is preliminary data.</text>
</comment>
<accession>A0A9J6ARS3</accession>
<dbReference type="InterPro" id="IPR053031">
    <property type="entry name" value="Cuticle_assoc_protein"/>
</dbReference>
<proteinExistence type="predicted"/>
<keyword evidence="1" id="KW-0479">Metal-binding</keyword>
<feature type="compositionally biased region" description="Low complexity" evidence="5">
    <location>
        <begin position="16"/>
        <end position="28"/>
    </location>
</feature>
<dbReference type="GO" id="GO:0005634">
    <property type="term" value="C:nucleus"/>
    <property type="evidence" value="ECO:0007669"/>
    <property type="project" value="TreeGrafter"/>
</dbReference>
<dbReference type="PANTHER" id="PTHR34396:SF27">
    <property type="entry name" value="OS08G0208700 PROTEIN"/>
    <property type="match status" value="1"/>
</dbReference>
<sequence>MQMTQIGSRVSESGASNESTPNTSSPNEVEVDVDTSKKRKLMEPRATCWKHFDKFTDESGAKNAKCKYCVKPYAASTSSNGTSSMNIHIRTCPKFPRDTVDKGQNLINFLPSSMGAKEGVISTWKFDQAQSEDGTSAKDGTSVDILTSVDWKNVRSMVKFLETFYVLTLKVSGSNYKSSKSSLHVPSSPISSDNSSIISSVSGSGNF</sequence>
<dbReference type="SUPFAM" id="SSF57667">
    <property type="entry name" value="beta-beta-alpha zinc fingers"/>
    <property type="match status" value="1"/>
</dbReference>
<dbReference type="EMBL" id="JACXVP010000002">
    <property type="protein sequence ID" value="KAG5627254.1"/>
    <property type="molecule type" value="Genomic_DNA"/>
</dbReference>
<dbReference type="GO" id="GO:0006357">
    <property type="term" value="P:regulation of transcription by RNA polymerase II"/>
    <property type="evidence" value="ECO:0007669"/>
    <property type="project" value="TreeGrafter"/>
</dbReference>
<gene>
    <name evidence="7" type="ORF">H5410_012472</name>
</gene>
<dbReference type="SMART" id="SM00614">
    <property type="entry name" value="ZnF_BED"/>
    <property type="match status" value="1"/>
</dbReference>
<keyword evidence="3" id="KW-0862">Zinc</keyword>
<dbReference type="Pfam" id="PF02892">
    <property type="entry name" value="zf-BED"/>
    <property type="match status" value="1"/>
</dbReference>
<name>A0A9J6ARS3_SOLCO</name>
<reference evidence="7 8" key="1">
    <citation type="submission" date="2020-09" db="EMBL/GenBank/DDBJ databases">
        <title>De no assembly of potato wild relative species, Solanum commersonii.</title>
        <authorList>
            <person name="Cho K."/>
        </authorList>
    </citation>
    <scope>NUCLEOTIDE SEQUENCE [LARGE SCALE GENOMIC DNA]</scope>
    <source>
        <strain evidence="7">LZ3.2</strain>
        <tissue evidence="7">Leaf</tissue>
    </source>
</reference>
<feature type="compositionally biased region" description="Polar residues" evidence="5">
    <location>
        <begin position="1"/>
        <end position="15"/>
    </location>
</feature>
<protein>
    <recommendedName>
        <fullName evidence="6">BED-type domain-containing protein</fullName>
    </recommendedName>
</protein>
<dbReference type="InterPro" id="IPR003656">
    <property type="entry name" value="Znf_BED"/>
</dbReference>
<dbReference type="PANTHER" id="PTHR34396">
    <property type="entry name" value="OS03G0264950 PROTEIN-RELATED"/>
    <property type="match status" value="1"/>
</dbReference>
<evidence type="ECO:0000256" key="5">
    <source>
        <dbReference type="SAM" id="MobiDB-lite"/>
    </source>
</evidence>
<evidence type="ECO:0000256" key="4">
    <source>
        <dbReference type="PROSITE-ProRule" id="PRU00027"/>
    </source>
</evidence>
<dbReference type="GO" id="GO:0008270">
    <property type="term" value="F:zinc ion binding"/>
    <property type="evidence" value="ECO:0007669"/>
    <property type="project" value="UniProtKB-KW"/>
</dbReference>
<organism evidence="7 8">
    <name type="scientific">Solanum commersonii</name>
    <name type="common">Commerson's wild potato</name>
    <name type="synonym">Commerson's nightshade</name>
    <dbReference type="NCBI Taxonomy" id="4109"/>
    <lineage>
        <taxon>Eukaryota</taxon>
        <taxon>Viridiplantae</taxon>
        <taxon>Streptophyta</taxon>
        <taxon>Embryophyta</taxon>
        <taxon>Tracheophyta</taxon>
        <taxon>Spermatophyta</taxon>
        <taxon>Magnoliopsida</taxon>
        <taxon>eudicotyledons</taxon>
        <taxon>Gunneridae</taxon>
        <taxon>Pentapetalae</taxon>
        <taxon>asterids</taxon>
        <taxon>lamiids</taxon>
        <taxon>Solanales</taxon>
        <taxon>Solanaceae</taxon>
        <taxon>Solanoideae</taxon>
        <taxon>Solaneae</taxon>
        <taxon>Solanum</taxon>
    </lineage>
</organism>